<keyword evidence="1" id="KW-1133">Transmembrane helix</keyword>
<dbReference type="Proteomes" id="UP000318010">
    <property type="component" value="Unassembled WGS sequence"/>
</dbReference>
<dbReference type="AlphaFoldDB" id="A0A563U0S8"/>
<name>A0A563U0S8_9SPHI</name>
<accession>A0A563U0S8</accession>
<organism evidence="2 3">
    <name type="scientific">Mucilaginibacter achroorhodeus</name>
    <dbReference type="NCBI Taxonomy" id="2599294"/>
    <lineage>
        <taxon>Bacteria</taxon>
        <taxon>Pseudomonadati</taxon>
        <taxon>Bacteroidota</taxon>
        <taxon>Sphingobacteriia</taxon>
        <taxon>Sphingobacteriales</taxon>
        <taxon>Sphingobacteriaceae</taxon>
        <taxon>Mucilaginibacter</taxon>
    </lineage>
</organism>
<evidence type="ECO:0008006" key="4">
    <source>
        <dbReference type="Google" id="ProtNLM"/>
    </source>
</evidence>
<evidence type="ECO:0000313" key="3">
    <source>
        <dbReference type="Proteomes" id="UP000318010"/>
    </source>
</evidence>
<evidence type="ECO:0000256" key="1">
    <source>
        <dbReference type="SAM" id="Phobius"/>
    </source>
</evidence>
<dbReference type="OrthoDB" id="329514at2"/>
<sequence length="154" mass="18286">MYTPLLALHSATRWLVLLFVIIMLIRSFWAFGATAKYTLWDSRLRVITSSVLHIQLVFGVWLYIISPVVSYFWQHFKQAVHMREIRFFGMEHVFMMLAAIIIMTIGIVKVKRQPTDQLKFKTQLIWFSIGLLIIFTSIPWAFSPLIHRPWIRNF</sequence>
<keyword evidence="1" id="KW-0472">Membrane</keyword>
<keyword evidence="3" id="KW-1185">Reference proteome</keyword>
<feature type="transmembrane region" description="Helical" evidence="1">
    <location>
        <begin position="124"/>
        <end position="142"/>
    </location>
</feature>
<protein>
    <recommendedName>
        <fullName evidence="4">Cytochrome B</fullName>
    </recommendedName>
</protein>
<keyword evidence="1" id="KW-0812">Transmembrane</keyword>
<feature type="transmembrane region" description="Helical" evidence="1">
    <location>
        <begin position="52"/>
        <end position="73"/>
    </location>
</feature>
<proteinExistence type="predicted"/>
<evidence type="ECO:0000313" key="2">
    <source>
        <dbReference type="EMBL" id="TWR24612.1"/>
    </source>
</evidence>
<comment type="caution">
    <text evidence="2">The sequence shown here is derived from an EMBL/GenBank/DDBJ whole genome shotgun (WGS) entry which is preliminary data.</text>
</comment>
<feature type="transmembrane region" description="Helical" evidence="1">
    <location>
        <begin position="12"/>
        <end position="32"/>
    </location>
</feature>
<reference evidence="2 3" key="1">
    <citation type="submission" date="2019-07" db="EMBL/GenBank/DDBJ databases">
        <authorList>
            <person name="Kim J."/>
        </authorList>
    </citation>
    <scope>NUCLEOTIDE SEQUENCE [LARGE SCALE GENOMIC DNA]</scope>
    <source>
        <strain evidence="2 3">MJ1a</strain>
    </source>
</reference>
<feature type="transmembrane region" description="Helical" evidence="1">
    <location>
        <begin position="85"/>
        <end position="108"/>
    </location>
</feature>
<gene>
    <name evidence="2" type="ORF">FPZ42_16070</name>
</gene>
<dbReference type="EMBL" id="VOEI01000006">
    <property type="protein sequence ID" value="TWR24612.1"/>
    <property type="molecule type" value="Genomic_DNA"/>
</dbReference>